<evidence type="ECO:0000313" key="2">
    <source>
        <dbReference type="Proteomes" id="UP000182059"/>
    </source>
</evidence>
<reference evidence="1 2" key="1">
    <citation type="journal article" date="2016" name="Environ. Microbiol.">
        <title>Genomic resolution of a cold subsurface aquifer community provides metabolic insights for novel microbes adapted to high CO concentrations.</title>
        <authorList>
            <person name="Probst A.J."/>
            <person name="Castelle C.J."/>
            <person name="Singh A."/>
            <person name="Brown C.T."/>
            <person name="Anantharaman K."/>
            <person name="Sharon I."/>
            <person name="Hug L.A."/>
            <person name="Burstein D."/>
            <person name="Emerson J.B."/>
            <person name="Thomas B.C."/>
            <person name="Banfield J.F."/>
        </authorList>
    </citation>
    <scope>NUCLEOTIDE SEQUENCE [LARGE SCALE GENOMIC DNA]</scope>
    <source>
        <strain evidence="1">CG2_30_43_9</strain>
    </source>
</reference>
<proteinExistence type="predicted"/>
<organism evidence="1 2">
    <name type="scientific">Candidatus Nomurabacteria bacterium CG2_30_43_9</name>
    <dbReference type="NCBI Taxonomy" id="1805283"/>
    <lineage>
        <taxon>Bacteria</taxon>
        <taxon>Candidatus Nomuraibacteriota</taxon>
    </lineage>
</organism>
<dbReference type="PANTHER" id="PTHR34822">
    <property type="entry name" value="GRPB DOMAIN PROTEIN (AFU_ORTHOLOGUE AFUA_1G01530)"/>
    <property type="match status" value="1"/>
</dbReference>
<gene>
    <name evidence="1" type="ORF">AUK15_01590</name>
</gene>
<dbReference type="SUPFAM" id="SSF81301">
    <property type="entry name" value="Nucleotidyltransferase"/>
    <property type="match status" value="1"/>
</dbReference>
<dbReference type="Gene3D" id="3.30.460.10">
    <property type="entry name" value="Beta Polymerase, domain 2"/>
    <property type="match status" value="1"/>
</dbReference>
<evidence type="ECO:0000313" key="1">
    <source>
        <dbReference type="EMBL" id="OIP65488.1"/>
    </source>
</evidence>
<dbReference type="EMBL" id="MNYX01000044">
    <property type="protein sequence ID" value="OIP65488.1"/>
    <property type="molecule type" value="Genomic_DNA"/>
</dbReference>
<dbReference type="Pfam" id="PF04229">
    <property type="entry name" value="GrpB"/>
    <property type="match status" value="1"/>
</dbReference>
<accession>A0A1J5GEC8</accession>
<sequence length="102" mass="12112">MIKYGYEWRCYTDPDGLVFIRLGPDGEKLENIHVCDESSEKVHQFIVIRNYLRANPDKAKEYSELKRQNIILYPNDYPAYRNAKAPFLKKLEQEASVWERGK</sequence>
<dbReference type="InterPro" id="IPR043519">
    <property type="entry name" value="NT_sf"/>
</dbReference>
<dbReference type="Proteomes" id="UP000182059">
    <property type="component" value="Unassembled WGS sequence"/>
</dbReference>
<dbReference type="PANTHER" id="PTHR34822:SF1">
    <property type="entry name" value="GRPB FAMILY PROTEIN"/>
    <property type="match status" value="1"/>
</dbReference>
<protein>
    <submittedName>
        <fullName evidence="1">Uncharacterized protein</fullName>
    </submittedName>
</protein>
<name>A0A1J5GEC8_9BACT</name>
<dbReference type="InterPro" id="IPR007344">
    <property type="entry name" value="GrpB/CoaE"/>
</dbReference>
<comment type="caution">
    <text evidence="1">The sequence shown here is derived from an EMBL/GenBank/DDBJ whole genome shotgun (WGS) entry which is preliminary data.</text>
</comment>
<dbReference type="AlphaFoldDB" id="A0A1J5GEC8"/>